<keyword evidence="2" id="KW-1185">Reference proteome</keyword>
<reference evidence="1 2" key="1">
    <citation type="journal article" date="2012" name="Genome Biol.">
        <title>Genome and low-iron response of an oceanic diatom adapted to chronic iron limitation.</title>
        <authorList>
            <person name="Lommer M."/>
            <person name="Specht M."/>
            <person name="Roy A.S."/>
            <person name="Kraemer L."/>
            <person name="Andreson R."/>
            <person name="Gutowska M.A."/>
            <person name="Wolf J."/>
            <person name="Bergner S.V."/>
            <person name="Schilhabel M.B."/>
            <person name="Klostermeier U.C."/>
            <person name="Beiko R.G."/>
            <person name="Rosenstiel P."/>
            <person name="Hippler M."/>
            <person name="Laroche J."/>
        </authorList>
    </citation>
    <scope>NUCLEOTIDE SEQUENCE [LARGE SCALE GENOMIC DNA]</scope>
    <source>
        <strain evidence="1 2">CCMP1005</strain>
    </source>
</reference>
<evidence type="ECO:0000313" key="1">
    <source>
        <dbReference type="EMBL" id="EJK45032.1"/>
    </source>
</evidence>
<dbReference type="Proteomes" id="UP000266841">
    <property type="component" value="Unassembled WGS sequence"/>
</dbReference>
<proteinExistence type="predicted"/>
<dbReference type="AlphaFoldDB" id="K0REN6"/>
<name>K0REN6_THAOC</name>
<accession>K0REN6</accession>
<protein>
    <submittedName>
        <fullName evidence="1">Uncharacterized protein</fullName>
    </submittedName>
</protein>
<evidence type="ECO:0000313" key="2">
    <source>
        <dbReference type="Proteomes" id="UP000266841"/>
    </source>
</evidence>
<gene>
    <name evidence="1" type="ORF">THAOC_36381</name>
</gene>
<dbReference type="EMBL" id="AGNL01048896">
    <property type="protein sequence ID" value="EJK45032.1"/>
    <property type="molecule type" value="Genomic_DNA"/>
</dbReference>
<sequence length="282" mass="31321">MTVTQRRIRVVRVRAASGGLAAFGLRFSSPITLRLSPSVSLDYNGDHLRPPSTPPIRFVGAVVADLDVDVPSAALGTRPSRPIIPPLPRPAPRLDSLGTIDEYWEIDRQSRFLHPFEHIWSSPASRQHVDHCLNIAEFQASDVTMGASLSLPNSFDDENGRRRVRYLDSLRQTALETSSTGYRRLIYVSNGCVLLPVYLRGVERHLTSRPKWSVIAGSTALTDARIEIGGRFWSGIHSSATSMVHLRPILAIARWSSLPCFDALGFVLCGWYASRTKAYGYH</sequence>
<comment type="caution">
    <text evidence="1">The sequence shown here is derived from an EMBL/GenBank/DDBJ whole genome shotgun (WGS) entry which is preliminary data.</text>
</comment>
<organism evidence="1 2">
    <name type="scientific">Thalassiosira oceanica</name>
    <name type="common">Marine diatom</name>
    <dbReference type="NCBI Taxonomy" id="159749"/>
    <lineage>
        <taxon>Eukaryota</taxon>
        <taxon>Sar</taxon>
        <taxon>Stramenopiles</taxon>
        <taxon>Ochrophyta</taxon>
        <taxon>Bacillariophyta</taxon>
        <taxon>Coscinodiscophyceae</taxon>
        <taxon>Thalassiosirophycidae</taxon>
        <taxon>Thalassiosirales</taxon>
        <taxon>Thalassiosiraceae</taxon>
        <taxon>Thalassiosira</taxon>
    </lineage>
</organism>